<name>J8ZX90_EDHAE</name>
<reference evidence="8 9" key="1">
    <citation type="submission" date="2011-08" db="EMBL/GenBank/DDBJ databases">
        <authorList>
            <person name="Liu Z.J."/>
            <person name="Shi F.L."/>
            <person name="Lu J.Q."/>
            <person name="Li M."/>
            <person name="Wang Z.L."/>
        </authorList>
    </citation>
    <scope>NUCLEOTIDE SEQUENCE [LARGE SCALE GENOMIC DNA]</scope>
    <source>
        <strain evidence="8 9">USNM 41457</strain>
    </source>
</reference>
<evidence type="ECO:0000313" key="8">
    <source>
        <dbReference type="EMBL" id="EJW04303.1"/>
    </source>
</evidence>
<evidence type="ECO:0000256" key="6">
    <source>
        <dbReference type="RuleBase" id="RU371123"/>
    </source>
</evidence>
<comment type="cofactor">
    <cofactor evidence="1 6">
        <name>FAD</name>
        <dbReference type="ChEBI" id="CHEBI:57692"/>
    </cofactor>
</comment>
<keyword evidence="2 6" id="KW-0285">Flavoprotein</keyword>
<dbReference type="InterPro" id="IPR036774">
    <property type="entry name" value="ERV/ALR_sulphydryl_oxid_sf"/>
</dbReference>
<keyword evidence="9" id="KW-1185">Reference proteome</keyword>
<feature type="transmembrane region" description="Helical" evidence="6">
    <location>
        <begin position="6"/>
        <end position="24"/>
    </location>
</feature>
<dbReference type="EMBL" id="AFBI03000020">
    <property type="protein sequence ID" value="EJW04303.1"/>
    <property type="molecule type" value="Genomic_DNA"/>
</dbReference>
<dbReference type="OMA" id="AVANWAC"/>
<evidence type="ECO:0000256" key="3">
    <source>
        <dbReference type="ARBA" id="ARBA00022827"/>
    </source>
</evidence>
<dbReference type="InterPro" id="IPR039799">
    <property type="entry name" value="ALR/ERV"/>
</dbReference>
<evidence type="ECO:0000256" key="4">
    <source>
        <dbReference type="ARBA" id="ARBA00023002"/>
    </source>
</evidence>
<dbReference type="Pfam" id="PF04777">
    <property type="entry name" value="Evr1_Alr"/>
    <property type="match status" value="1"/>
</dbReference>
<keyword evidence="6" id="KW-0812">Transmembrane</keyword>
<reference evidence="9" key="2">
    <citation type="submission" date="2015-07" db="EMBL/GenBank/DDBJ databases">
        <title>Contrasting host-pathogen interactions and genome evolution in two generalist and specialist microsporidian pathogens of mosquitoes.</title>
        <authorList>
            <consortium name="The Broad Institute Genomics Platform"/>
            <consortium name="The Broad Institute Genome Sequencing Center for Infectious Disease"/>
            <person name="Cuomo C.A."/>
            <person name="Sanscrainte N.D."/>
            <person name="Goldberg J.M."/>
            <person name="Heiman D."/>
            <person name="Young S."/>
            <person name="Zeng Q."/>
            <person name="Becnel J.J."/>
            <person name="Birren B.W."/>
        </authorList>
    </citation>
    <scope>NUCLEOTIDE SEQUENCE [LARGE SCALE GENOMIC DNA]</scope>
    <source>
        <strain evidence="9">USNM 41457</strain>
    </source>
</reference>
<keyword evidence="3 6" id="KW-0274">FAD</keyword>
<keyword evidence="4 6" id="KW-0560">Oxidoreductase</keyword>
<evidence type="ECO:0000256" key="1">
    <source>
        <dbReference type="ARBA" id="ARBA00001974"/>
    </source>
</evidence>
<dbReference type="VEuPathDB" id="MicrosporidiaDB:EDEG_01427"/>
<proteinExistence type="predicted"/>
<dbReference type="GO" id="GO:0050660">
    <property type="term" value="F:flavin adenine dinucleotide binding"/>
    <property type="evidence" value="ECO:0007669"/>
    <property type="project" value="TreeGrafter"/>
</dbReference>
<sequence length="167" mass="19400">MRKETILIRIVICLVIFYLLILTFNQYNKRKYKQYFKGESMPSPYTSINPNVYSRKMTKLEIRENLGRSTWTLLHTLGAVYPGIPSANHKKDVLMFIHLLSKLYPCGDCAEHFQELLKNLPPKVDNHDEFALWLCTAHNTVNKRLGKAIFDCSKVDEVWECGCEGVE</sequence>
<dbReference type="Proteomes" id="UP000003163">
    <property type="component" value="Unassembled WGS sequence"/>
</dbReference>
<dbReference type="InParanoid" id="J8ZX90"/>
<dbReference type="InterPro" id="IPR017905">
    <property type="entry name" value="ERV/ALR_sulphydryl_oxidase"/>
</dbReference>
<dbReference type="GO" id="GO:0005739">
    <property type="term" value="C:mitochondrion"/>
    <property type="evidence" value="ECO:0007669"/>
    <property type="project" value="TreeGrafter"/>
</dbReference>
<dbReference type="PANTHER" id="PTHR12645">
    <property type="entry name" value="ALR/ERV"/>
    <property type="match status" value="1"/>
</dbReference>
<dbReference type="EC" id="1.8.3.2" evidence="6"/>
<accession>J8ZX90</accession>
<keyword evidence="5" id="KW-1015">Disulfide bond</keyword>
<organism evidence="8 9">
    <name type="scientific">Edhazardia aedis (strain USNM 41457)</name>
    <name type="common">Microsporidian parasite</name>
    <dbReference type="NCBI Taxonomy" id="1003232"/>
    <lineage>
        <taxon>Eukaryota</taxon>
        <taxon>Fungi</taxon>
        <taxon>Fungi incertae sedis</taxon>
        <taxon>Microsporidia</taxon>
        <taxon>Edhazardia</taxon>
    </lineage>
</organism>
<feature type="domain" description="ERV/ALR sulfhydryl oxidase" evidence="7">
    <location>
        <begin position="58"/>
        <end position="159"/>
    </location>
</feature>
<dbReference type="SUPFAM" id="SSF69000">
    <property type="entry name" value="FAD-dependent thiol oxidase"/>
    <property type="match status" value="1"/>
</dbReference>
<evidence type="ECO:0000256" key="2">
    <source>
        <dbReference type="ARBA" id="ARBA00022630"/>
    </source>
</evidence>
<protein>
    <recommendedName>
        <fullName evidence="6">Sulfhydryl oxidase</fullName>
        <ecNumber evidence="6">1.8.3.2</ecNumber>
    </recommendedName>
</protein>
<keyword evidence="6" id="KW-0472">Membrane</keyword>
<keyword evidence="6" id="KW-1133">Transmembrane helix</keyword>
<gene>
    <name evidence="8" type="ORF">EDEG_01427</name>
</gene>
<dbReference type="FunCoup" id="J8ZX90">
    <property type="interactions" value="49"/>
</dbReference>
<comment type="caution">
    <text evidence="8">The sequence shown here is derived from an EMBL/GenBank/DDBJ whole genome shotgun (WGS) entry which is preliminary data.</text>
</comment>
<comment type="catalytic activity">
    <reaction evidence="6">
        <text>2 R'C(R)SH + O2 = R'C(R)S-S(R)CR' + H2O2</text>
        <dbReference type="Rhea" id="RHEA:17357"/>
        <dbReference type="ChEBI" id="CHEBI:15379"/>
        <dbReference type="ChEBI" id="CHEBI:16240"/>
        <dbReference type="ChEBI" id="CHEBI:16520"/>
        <dbReference type="ChEBI" id="CHEBI:17412"/>
        <dbReference type="EC" id="1.8.3.2"/>
    </reaction>
</comment>
<dbReference type="HOGENOM" id="CLU_070631_2_2_1"/>
<dbReference type="PANTHER" id="PTHR12645:SF1">
    <property type="entry name" value="FAD-LINKED SULFHYDRYL OXIDASE ERV2"/>
    <property type="match status" value="1"/>
</dbReference>
<dbReference type="Gene3D" id="1.20.120.310">
    <property type="entry name" value="ERV/ALR sulfhydryl oxidase domain"/>
    <property type="match status" value="1"/>
</dbReference>
<dbReference type="AlphaFoldDB" id="J8ZX90"/>
<dbReference type="OrthoDB" id="59470at2759"/>
<dbReference type="GO" id="GO:0016971">
    <property type="term" value="F:flavin-dependent sulfhydryl oxidase activity"/>
    <property type="evidence" value="ECO:0007669"/>
    <property type="project" value="InterPro"/>
</dbReference>
<evidence type="ECO:0000313" key="9">
    <source>
        <dbReference type="Proteomes" id="UP000003163"/>
    </source>
</evidence>
<evidence type="ECO:0000259" key="7">
    <source>
        <dbReference type="PROSITE" id="PS51324"/>
    </source>
</evidence>
<dbReference type="FunFam" id="1.20.120.310:FF:000002">
    <property type="entry name" value="Sulfhydryl oxidase"/>
    <property type="match status" value="1"/>
</dbReference>
<evidence type="ECO:0000256" key="5">
    <source>
        <dbReference type="ARBA" id="ARBA00023157"/>
    </source>
</evidence>
<dbReference type="PROSITE" id="PS51324">
    <property type="entry name" value="ERV_ALR"/>
    <property type="match status" value="1"/>
</dbReference>